<feature type="domain" description="GGDEF" evidence="4">
    <location>
        <begin position="228"/>
        <end position="360"/>
    </location>
</feature>
<dbReference type="InterPro" id="IPR050469">
    <property type="entry name" value="Diguanylate_Cyclase"/>
</dbReference>
<dbReference type="InterPro" id="IPR043128">
    <property type="entry name" value="Rev_trsase/Diguanyl_cyclase"/>
</dbReference>
<evidence type="ECO:0000313" key="5">
    <source>
        <dbReference type="EMBL" id="RRS02346.1"/>
    </source>
</evidence>
<feature type="transmembrane region" description="Helical" evidence="3">
    <location>
        <begin position="126"/>
        <end position="143"/>
    </location>
</feature>
<dbReference type="SMART" id="SM00267">
    <property type="entry name" value="GGDEF"/>
    <property type="match status" value="1"/>
</dbReference>
<dbReference type="InterPro" id="IPR000160">
    <property type="entry name" value="GGDEF_dom"/>
</dbReference>
<dbReference type="EC" id="2.7.7.65" evidence="1"/>
<accession>A0A3R8RZ48</accession>
<proteinExistence type="predicted"/>
<evidence type="ECO:0000256" key="1">
    <source>
        <dbReference type="ARBA" id="ARBA00012528"/>
    </source>
</evidence>
<evidence type="ECO:0000256" key="3">
    <source>
        <dbReference type="SAM" id="Phobius"/>
    </source>
</evidence>
<dbReference type="CDD" id="cd01949">
    <property type="entry name" value="GGDEF"/>
    <property type="match status" value="1"/>
</dbReference>
<dbReference type="SUPFAM" id="SSF55073">
    <property type="entry name" value="Nucleotide cyclase"/>
    <property type="match status" value="1"/>
</dbReference>
<keyword evidence="3" id="KW-0812">Transmembrane</keyword>
<comment type="caution">
    <text evidence="5">The sequence shown here is derived from an EMBL/GenBank/DDBJ whole genome shotgun (WGS) entry which is preliminary data.</text>
</comment>
<evidence type="ECO:0000259" key="4">
    <source>
        <dbReference type="PROSITE" id="PS50887"/>
    </source>
</evidence>
<dbReference type="AlphaFoldDB" id="A0A3R8RZ48"/>
<reference evidence="5 6" key="1">
    <citation type="submission" date="2018-12" db="EMBL/GenBank/DDBJ databases">
        <title>The whole draft genome of Aquabacterium sp. SJQ9.</title>
        <authorList>
            <person name="Sun L."/>
            <person name="Gao X."/>
            <person name="Chen W."/>
            <person name="Huang K."/>
        </authorList>
    </citation>
    <scope>NUCLEOTIDE SEQUENCE [LARGE SCALE GENOMIC DNA]</scope>
    <source>
        <strain evidence="5 6">SJQ9</strain>
    </source>
</reference>
<dbReference type="PANTHER" id="PTHR45138:SF9">
    <property type="entry name" value="DIGUANYLATE CYCLASE DGCM-RELATED"/>
    <property type="match status" value="1"/>
</dbReference>
<dbReference type="EMBL" id="RSED01000024">
    <property type="protein sequence ID" value="RRS02346.1"/>
    <property type="molecule type" value="Genomic_DNA"/>
</dbReference>
<sequence>MAEIPRAYPGGASPPSESGGMHADALRILLKGIAVVAALTHVAFLSLFHWAGVDALALVNVGSVLCYVWTFWLAHQGRIGLCWAVTALEVVAHAILAVCVIGLASGFHFYILLVIPVAVITNFRSLAIKVMLVSILTMVYLGMDMLLLRRPPMVALPTTVIDGLHYFNVLGTVLILIFLAAYYHYLITKAEANLRAMATTDPLTQLINRRAVIEAIREEEHRVQRANTQMSFVLCDLDHFKLVNDTYGHDAGDEVLKAVSRVLSDGVREVDHLARWGGEEFLLVLPGAGTQEAELVAERLRQRIEALRVKVGHQELHISMTFGVSARHPGETSENSISRADQALYEGKHAGRNRVVLGSLAPTTALQG</sequence>
<feature type="transmembrane region" description="Helical" evidence="3">
    <location>
        <begin position="55"/>
        <end position="74"/>
    </location>
</feature>
<dbReference type="PANTHER" id="PTHR45138">
    <property type="entry name" value="REGULATORY COMPONENTS OF SENSORY TRANSDUCTION SYSTEM"/>
    <property type="match status" value="1"/>
</dbReference>
<keyword evidence="3" id="KW-0472">Membrane</keyword>
<dbReference type="GO" id="GO:1902201">
    <property type="term" value="P:negative regulation of bacterial-type flagellum-dependent cell motility"/>
    <property type="evidence" value="ECO:0007669"/>
    <property type="project" value="TreeGrafter"/>
</dbReference>
<dbReference type="FunFam" id="3.30.70.270:FF:000001">
    <property type="entry name" value="Diguanylate cyclase domain protein"/>
    <property type="match status" value="1"/>
</dbReference>
<keyword evidence="6" id="KW-1185">Reference proteome</keyword>
<dbReference type="PROSITE" id="PS00139">
    <property type="entry name" value="THIOL_PROTEASE_CYS"/>
    <property type="match status" value="1"/>
</dbReference>
<dbReference type="Gene3D" id="3.30.70.270">
    <property type="match status" value="1"/>
</dbReference>
<dbReference type="GO" id="GO:0043709">
    <property type="term" value="P:cell adhesion involved in single-species biofilm formation"/>
    <property type="evidence" value="ECO:0007669"/>
    <property type="project" value="TreeGrafter"/>
</dbReference>
<dbReference type="Pfam" id="PF00990">
    <property type="entry name" value="GGDEF"/>
    <property type="match status" value="1"/>
</dbReference>
<dbReference type="InterPro" id="IPR029787">
    <property type="entry name" value="Nucleotide_cyclase"/>
</dbReference>
<dbReference type="GO" id="GO:0005886">
    <property type="term" value="C:plasma membrane"/>
    <property type="evidence" value="ECO:0007669"/>
    <property type="project" value="TreeGrafter"/>
</dbReference>
<protein>
    <recommendedName>
        <fullName evidence="1">diguanylate cyclase</fullName>
        <ecNumber evidence="1">2.7.7.65</ecNumber>
    </recommendedName>
</protein>
<dbReference type="InterPro" id="IPR000169">
    <property type="entry name" value="Pept_cys_AS"/>
</dbReference>
<dbReference type="GO" id="GO:0052621">
    <property type="term" value="F:diguanylate cyclase activity"/>
    <property type="evidence" value="ECO:0007669"/>
    <property type="project" value="UniProtKB-EC"/>
</dbReference>
<evidence type="ECO:0000256" key="2">
    <source>
        <dbReference type="ARBA" id="ARBA00034247"/>
    </source>
</evidence>
<dbReference type="PROSITE" id="PS50887">
    <property type="entry name" value="GGDEF"/>
    <property type="match status" value="1"/>
</dbReference>
<organism evidence="5 6">
    <name type="scientific">Aquabacterium soli</name>
    <dbReference type="NCBI Taxonomy" id="2493092"/>
    <lineage>
        <taxon>Bacteria</taxon>
        <taxon>Pseudomonadati</taxon>
        <taxon>Pseudomonadota</taxon>
        <taxon>Betaproteobacteria</taxon>
        <taxon>Burkholderiales</taxon>
        <taxon>Aquabacterium</taxon>
    </lineage>
</organism>
<feature type="transmembrane region" description="Helical" evidence="3">
    <location>
        <begin position="163"/>
        <end position="185"/>
    </location>
</feature>
<gene>
    <name evidence="5" type="ORF">EIP75_21045</name>
</gene>
<feature type="transmembrane region" description="Helical" evidence="3">
    <location>
        <begin position="94"/>
        <end position="119"/>
    </location>
</feature>
<keyword evidence="3" id="KW-1133">Transmembrane helix</keyword>
<dbReference type="Proteomes" id="UP000269265">
    <property type="component" value="Unassembled WGS sequence"/>
</dbReference>
<evidence type="ECO:0000313" key="6">
    <source>
        <dbReference type="Proteomes" id="UP000269265"/>
    </source>
</evidence>
<name>A0A3R8RZ48_9BURK</name>
<feature type="transmembrane region" description="Helical" evidence="3">
    <location>
        <begin position="28"/>
        <end position="48"/>
    </location>
</feature>
<comment type="catalytic activity">
    <reaction evidence="2">
        <text>2 GTP = 3',3'-c-di-GMP + 2 diphosphate</text>
        <dbReference type="Rhea" id="RHEA:24898"/>
        <dbReference type="ChEBI" id="CHEBI:33019"/>
        <dbReference type="ChEBI" id="CHEBI:37565"/>
        <dbReference type="ChEBI" id="CHEBI:58805"/>
        <dbReference type="EC" id="2.7.7.65"/>
    </reaction>
</comment>
<dbReference type="NCBIfam" id="TIGR00254">
    <property type="entry name" value="GGDEF"/>
    <property type="match status" value="1"/>
</dbReference>